<sequence length="315" mass="33324">MKKNLPLIGLLIAASFNVMAGEKVDKTLPINDASEIDINNLRGIVKIIGSDRNDVRVVGELDDKAQALEFEQVGSRINVKVKMPKSSSKGWGSHQETELTVYVPSSVRTNFNGVSSDVEADNLLAGSNLRSISGSIIANNLGQYIELSSVSGDIKATTFDGKVSLSSVSGNIYGSDIAGRLNARTVSGDIELSSIANEVFFKTVSGDIDAQLENIDEIDLGTVSGDIETQLTLNDDAAMKMSSVSGDFDLYFSGKVNASFNLSSNAGGSYVNKLSKDKPVKAKYGPSSSLVFDLGNASATVRGTTVSGTFTLKQK</sequence>
<accession>A0A1I0H272</accession>
<feature type="chain" id="PRO_5011463597" evidence="1">
    <location>
        <begin position="21"/>
        <end position="315"/>
    </location>
</feature>
<dbReference type="EMBL" id="FOHK01000014">
    <property type="protein sequence ID" value="SET77803.1"/>
    <property type="molecule type" value="Genomic_DNA"/>
</dbReference>
<dbReference type="Pfam" id="PF13349">
    <property type="entry name" value="DUF4097"/>
    <property type="match status" value="1"/>
</dbReference>
<feature type="domain" description="DUF4097" evidence="2">
    <location>
        <begin position="34"/>
        <end position="312"/>
    </location>
</feature>
<dbReference type="OrthoDB" id="6194490at2"/>
<evidence type="ECO:0000259" key="2">
    <source>
        <dbReference type="Pfam" id="PF13349"/>
    </source>
</evidence>
<evidence type="ECO:0000313" key="4">
    <source>
        <dbReference type="Proteomes" id="UP000199308"/>
    </source>
</evidence>
<dbReference type="Proteomes" id="UP000199308">
    <property type="component" value="Unassembled WGS sequence"/>
</dbReference>
<dbReference type="RefSeq" id="WP_093331453.1">
    <property type="nucleotide sequence ID" value="NZ_AP027363.1"/>
</dbReference>
<feature type="signal peptide" evidence="1">
    <location>
        <begin position="1"/>
        <end position="20"/>
    </location>
</feature>
<keyword evidence="1" id="KW-0732">Signal</keyword>
<evidence type="ECO:0000313" key="3">
    <source>
        <dbReference type="EMBL" id="SET77803.1"/>
    </source>
</evidence>
<organism evidence="3 4">
    <name type="scientific">Thalassotalea agarivorans</name>
    <name type="common">Thalassomonas agarivorans</name>
    <dbReference type="NCBI Taxonomy" id="349064"/>
    <lineage>
        <taxon>Bacteria</taxon>
        <taxon>Pseudomonadati</taxon>
        <taxon>Pseudomonadota</taxon>
        <taxon>Gammaproteobacteria</taxon>
        <taxon>Alteromonadales</taxon>
        <taxon>Colwelliaceae</taxon>
        <taxon>Thalassotalea</taxon>
    </lineage>
</organism>
<dbReference type="STRING" id="349064.SAMN05660429_02658"/>
<gene>
    <name evidence="3" type="ORF">SAMN05660429_02658</name>
</gene>
<reference evidence="3 4" key="1">
    <citation type="submission" date="2016-10" db="EMBL/GenBank/DDBJ databases">
        <authorList>
            <person name="de Groot N.N."/>
        </authorList>
    </citation>
    <scope>NUCLEOTIDE SEQUENCE [LARGE SCALE GENOMIC DNA]</scope>
    <source>
        <strain evidence="3 4">DSM 19706</strain>
    </source>
</reference>
<proteinExistence type="predicted"/>
<keyword evidence="4" id="KW-1185">Reference proteome</keyword>
<evidence type="ECO:0000256" key="1">
    <source>
        <dbReference type="SAM" id="SignalP"/>
    </source>
</evidence>
<dbReference type="AlphaFoldDB" id="A0A1I0H272"/>
<protein>
    <submittedName>
        <fullName evidence="3">DUF4097 and DUF4098 domain-containing protein YvlB</fullName>
    </submittedName>
</protein>
<dbReference type="InterPro" id="IPR025164">
    <property type="entry name" value="Toastrack_DUF4097"/>
</dbReference>
<name>A0A1I0H272_THASX</name>